<dbReference type="PANTHER" id="PTHR42678">
    <property type="entry name" value="AMIDASE"/>
    <property type="match status" value="1"/>
</dbReference>
<dbReference type="GO" id="GO:0016740">
    <property type="term" value="F:transferase activity"/>
    <property type="evidence" value="ECO:0007669"/>
    <property type="project" value="UniProtKB-KW"/>
</dbReference>
<proteinExistence type="predicted"/>
<dbReference type="OrthoDB" id="566138at2759"/>
<dbReference type="PANTHER" id="PTHR42678:SF34">
    <property type="entry name" value="OS04G0183300 PROTEIN"/>
    <property type="match status" value="1"/>
</dbReference>
<name>A0A1L7WRQ8_9HELO</name>
<feature type="domain" description="Amidase" evidence="1">
    <location>
        <begin position="37"/>
        <end position="143"/>
    </location>
</feature>
<evidence type="ECO:0000259" key="1">
    <source>
        <dbReference type="Pfam" id="PF01425"/>
    </source>
</evidence>
<dbReference type="InterPro" id="IPR023631">
    <property type="entry name" value="Amidase_dom"/>
</dbReference>
<evidence type="ECO:0000313" key="2">
    <source>
        <dbReference type="EMBL" id="CZR55425.1"/>
    </source>
</evidence>
<dbReference type="SUPFAM" id="SSF75304">
    <property type="entry name" value="Amidase signature (AS) enzymes"/>
    <property type="match status" value="1"/>
</dbReference>
<dbReference type="Gene3D" id="3.90.1300.10">
    <property type="entry name" value="Amidase signature (AS) domain"/>
    <property type="match status" value="1"/>
</dbReference>
<keyword evidence="3" id="KW-1185">Reference proteome</keyword>
<organism evidence="2 3">
    <name type="scientific">Phialocephala subalpina</name>
    <dbReference type="NCBI Taxonomy" id="576137"/>
    <lineage>
        <taxon>Eukaryota</taxon>
        <taxon>Fungi</taxon>
        <taxon>Dikarya</taxon>
        <taxon>Ascomycota</taxon>
        <taxon>Pezizomycotina</taxon>
        <taxon>Leotiomycetes</taxon>
        <taxon>Helotiales</taxon>
        <taxon>Mollisiaceae</taxon>
        <taxon>Phialocephala</taxon>
        <taxon>Phialocephala fortinii species complex</taxon>
    </lineage>
</organism>
<dbReference type="AlphaFoldDB" id="A0A1L7WRQ8"/>
<dbReference type="Pfam" id="PF01425">
    <property type="entry name" value="Amidase"/>
    <property type="match status" value="2"/>
</dbReference>
<gene>
    <name evidence="2" type="ORF">PAC_05313</name>
</gene>
<dbReference type="STRING" id="576137.A0A1L7WRQ8"/>
<accession>A0A1L7WRQ8</accession>
<protein>
    <submittedName>
        <fullName evidence="2">Related to glu/asp-tRNA amidotransferase subunit A</fullName>
    </submittedName>
</protein>
<sequence>MYPHSRPHEPLSIDLLGATAQDIQELLTAGTVSSVQLVDKYIDQINTHDGYLRAVLEISPSARKHAESLDNERRNGVIRGPLHGVPILLKDNIATPPCLDMNTSAGSFALVGSRPTSSADVVIRLMNAGMVILGKTNLSVSGAALSKVLLLTRRAGIERIQASFDTTTERSRLMVFRASRTMPGWSAVGGQTQSAYTRGNVDLSDTGLGHSSPGGSSTGSAVAVSAGYSPVSIGTDTGGSLITPATRAALYTIRPTMGLVSQQGVVPISKLFDTVGPMAKSAADLAHLLDVLVEPRLIAGAGSYSDSLPGDFSEIRVGVLRPEDWLFGPDLQRTAEFVRQQMVRDTYAAYKKIRGVAKSFQEVTLISPDRLMIDGISSFYEIQTARFKTTLEEYLQTLGLSKIRTLDDLIRFNKDYKDLELSHGYASQDQLVAAAEANMSTGQHDRLLRHVRTVSRDLGIDKTLKEYDIDVIIAPADSAFSLLVSAAGYPSATMPLSLLDYNGRPIGLAAFTTANGEKILLKALSAWEAISSPRKPPPSLVVSNQESETTYLALSSLSSCSERY</sequence>
<keyword evidence="2" id="KW-0808">Transferase</keyword>
<dbReference type="Proteomes" id="UP000184330">
    <property type="component" value="Unassembled WGS sequence"/>
</dbReference>
<reference evidence="2 3" key="1">
    <citation type="submission" date="2016-03" db="EMBL/GenBank/DDBJ databases">
        <authorList>
            <person name="Ploux O."/>
        </authorList>
    </citation>
    <scope>NUCLEOTIDE SEQUENCE [LARGE SCALE GENOMIC DNA]</scope>
    <source>
        <strain evidence="2 3">UAMH 11012</strain>
    </source>
</reference>
<feature type="domain" description="Amidase" evidence="1">
    <location>
        <begin position="211"/>
        <end position="520"/>
    </location>
</feature>
<dbReference type="InterPro" id="IPR036928">
    <property type="entry name" value="AS_sf"/>
</dbReference>
<evidence type="ECO:0000313" key="3">
    <source>
        <dbReference type="Proteomes" id="UP000184330"/>
    </source>
</evidence>
<dbReference type="EMBL" id="FJOG01000006">
    <property type="protein sequence ID" value="CZR55425.1"/>
    <property type="molecule type" value="Genomic_DNA"/>
</dbReference>